<dbReference type="PRINTS" id="PR00109">
    <property type="entry name" value="TYRKINASE"/>
</dbReference>
<dbReference type="OrthoDB" id="8693905at2759"/>
<sequence length="1339" mass="148584">MTRQMTASAINKSKTLDNKYMLGDEIGKGAYGRVYKGLDLENGDFVAIKQVSLENIAQEDLNIIMQEIDLLKNLNHKNIVKYLGSLKTRTHLHIILEYVENGSLANIVKPNKFGPFPESLVAVYIAQVLEGLVYLHEQGVIHRDIKGANILTTKEGLVKLADFGVATKLTEADVNTHSVVGTPYWMAPEVIEMSGVCAASDIWSVGCTVIELLTCVPPYYDLQPMPALFRIVQDEHPPIPNSLSPGITDFLRQCFKKDARQRPDAKTLLSHPWILNSRRALQTSLRHSGTLRNIDEAGPGDAESSRSTQGHSGDTTNVAKESETEPLSSEVVEISKTFEDDVPNANATEGRAHNLEENVGRDQPPTSSINANSRMRTSSNRVVNNHESTSYDLVDNKASTVGHGAEVLTNSVLGPTESKKANDMTGEFERKRNPAPAEHGTLDFNRKGQDHSPQKVVKASINSRGNELSKFSDPPNDASLDDLFPPLENLEGRIDEASTSTSSHVNQGNTDLDSGSNDLATKLRATIAQKQMQNDTTEANGGDIIRLMMGVLKEEVIDIDNLGFEDKLPTENRFHIQAVQYSKLVSSLRPEEPEDVIVSACEKLTDFFHQRPEQKIVFITQNGLFPLMELLEVLNSRVICSVLQVLNEIIKDNTDFQENACLIGLIPVVMSFAVPDRPPEVRFEAACFLQQLCQSSSSTLQMFIACRGIPILVGFLETDYAKYREMVHMAIDGMWQVFKLKKSTSRNDFCRIAAKNGILLRLVNTLYNLDEAIRLASGATGGGFTLDRLDLRPRSTSLDSSNPSLVQIETSLYGTDRPEHVKAKQGDADRVSTDRWKNEPCKAEVDVKQQRGANVVGRPSTDKARKSTDVASNGSSTPTTSQQDTVRPPLSLLDKEPPRRHFSGQLEYVRSLSGVERHEKTNGLDLLMAEFADVSGRDRDNSNVESLPRNLPRVASKKLGRLPSNGAIAGTSRLVTRTTSGVLSSPDVLNSRPESETSSGLVSHAVSPWNVDIAREYLEKVADLLLEFAAADTTVKSYMCSQSLLSRLLQMFDNIESQILLKLLKCINHLSTDPHYLENLQRADAIKYLIPNLDLKEDSLVPEIHHEVLNALFNLCKINKKRQELAAENGIIPHLMHFIITDSPLKQYALPLLCDMAQASRNSRDQLRVHGGLDVYLSLLEDEVWSVTALDSLAVCLAHDNESRKVEQALLKKEAVQKLVQFFQCCTEQQFLHILEPFLKIITKSSRINTTLAVNGLTPLLISRLDHPDAIARLNLLKLIKAVYEHHPRPKQLIVENDLPHKLQNLIEERRDGQSSGGQVLVKQMATSLLKALHINTVL</sequence>
<feature type="compositionally biased region" description="Basic and acidic residues" evidence="23">
    <location>
        <begin position="440"/>
        <end position="453"/>
    </location>
</feature>
<evidence type="ECO:0000256" key="11">
    <source>
        <dbReference type="ARBA" id="ARBA00022737"/>
    </source>
</evidence>
<keyword evidence="13 26" id="KW-0418">Kinase</keyword>
<feature type="compositionally biased region" description="Basic and acidic residues" evidence="23">
    <location>
        <begin position="350"/>
        <end position="360"/>
    </location>
</feature>
<proteinExistence type="predicted"/>
<dbReference type="FunFam" id="1.25.10.10:FF:000304">
    <property type="entry name" value="MAP3K epsilon protein kinase 1-like"/>
    <property type="match status" value="1"/>
</dbReference>
<dbReference type="SMART" id="SM00220">
    <property type="entry name" value="S_TKc"/>
    <property type="match status" value="1"/>
</dbReference>
<dbReference type="GO" id="GO:0005815">
    <property type="term" value="C:microtubule organizing center"/>
    <property type="evidence" value="ECO:0007669"/>
    <property type="project" value="UniProtKB-SubCell"/>
</dbReference>
<dbReference type="Gene3D" id="1.10.510.10">
    <property type="entry name" value="Transferase(Phosphotransferase) domain 1"/>
    <property type="match status" value="1"/>
</dbReference>
<dbReference type="InterPro" id="IPR016024">
    <property type="entry name" value="ARM-type_fold"/>
</dbReference>
<dbReference type="Gene3D" id="1.25.10.10">
    <property type="entry name" value="Leucine-rich Repeat Variant"/>
    <property type="match status" value="3"/>
</dbReference>
<accession>A0A8M8URR3</accession>
<dbReference type="GeneID" id="105159807"/>
<keyword evidence="12 22" id="KW-0547">Nucleotide-binding</keyword>
<evidence type="ECO:0000256" key="8">
    <source>
        <dbReference type="ARBA" id="ARBA00022553"/>
    </source>
</evidence>
<feature type="compositionally biased region" description="Basic and acidic residues" evidence="23">
    <location>
        <begin position="816"/>
        <end position="849"/>
    </location>
</feature>
<evidence type="ECO:0000256" key="10">
    <source>
        <dbReference type="ARBA" id="ARBA00022679"/>
    </source>
</evidence>
<name>A0A8M8URR3_SESIN</name>
<dbReference type="SUPFAM" id="SSF48371">
    <property type="entry name" value="ARM repeat"/>
    <property type="match status" value="1"/>
</dbReference>
<dbReference type="PROSITE" id="PS00108">
    <property type="entry name" value="PROTEIN_KINASE_ST"/>
    <property type="match status" value="1"/>
</dbReference>
<evidence type="ECO:0000256" key="2">
    <source>
        <dbReference type="ARBA" id="ARBA00004267"/>
    </source>
</evidence>
<evidence type="ECO:0000256" key="5">
    <source>
        <dbReference type="ARBA" id="ARBA00022475"/>
    </source>
</evidence>
<organism evidence="25 26">
    <name type="scientific">Sesamum indicum</name>
    <name type="common">Oriental sesame</name>
    <name type="synonym">Sesamum orientale</name>
    <dbReference type="NCBI Taxonomy" id="4182"/>
    <lineage>
        <taxon>Eukaryota</taxon>
        <taxon>Viridiplantae</taxon>
        <taxon>Streptophyta</taxon>
        <taxon>Embryophyta</taxon>
        <taxon>Tracheophyta</taxon>
        <taxon>Spermatophyta</taxon>
        <taxon>Magnoliopsida</taxon>
        <taxon>eudicotyledons</taxon>
        <taxon>Gunneridae</taxon>
        <taxon>Pentapetalae</taxon>
        <taxon>asterids</taxon>
        <taxon>lamiids</taxon>
        <taxon>Lamiales</taxon>
        <taxon>Pedaliaceae</taxon>
        <taxon>Sesamum</taxon>
    </lineage>
</organism>
<evidence type="ECO:0000313" key="26">
    <source>
        <dbReference type="RefSeq" id="XP_020549182.1"/>
    </source>
</evidence>
<dbReference type="EC" id="2.7.11.1" evidence="4"/>
<dbReference type="InterPro" id="IPR000719">
    <property type="entry name" value="Prot_kinase_dom"/>
</dbReference>
<keyword evidence="10" id="KW-0808">Transferase</keyword>
<dbReference type="Pfam" id="PF00069">
    <property type="entry name" value="Pkinase"/>
    <property type="match status" value="1"/>
</dbReference>
<evidence type="ECO:0000256" key="23">
    <source>
        <dbReference type="SAM" id="MobiDB-lite"/>
    </source>
</evidence>
<dbReference type="PROSITE" id="PS00107">
    <property type="entry name" value="PROTEIN_KINASE_ATP"/>
    <property type="match status" value="1"/>
</dbReference>
<feature type="region of interest" description="Disordered" evidence="23">
    <location>
        <begin position="290"/>
        <end position="379"/>
    </location>
</feature>
<dbReference type="InterPro" id="IPR017441">
    <property type="entry name" value="Protein_kinase_ATP_BS"/>
</dbReference>
<dbReference type="InterPro" id="IPR052441">
    <property type="entry name" value="Armadillo-Ser/Thr_Kinase"/>
</dbReference>
<dbReference type="SUPFAM" id="SSF56112">
    <property type="entry name" value="Protein kinase-like (PK-like)"/>
    <property type="match status" value="1"/>
</dbReference>
<feature type="compositionally biased region" description="Polar residues" evidence="23">
    <location>
        <begin position="364"/>
        <end position="379"/>
    </location>
</feature>
<dbReference type="KEGG" id="sind:105159807"/>
<feature type="compositionally biased region" description="Polar residues" evidence="23">
    <location>
        <begin position="305"/>
        <end position="319"/>
    </location>
</feature>
<comment type="catalytic activity">
    <reaction evidence="19">
        <text>L-threonyl-[protein] + ATP = O-phospho-L-threonyl-[protein] + ADP + H(+)</text>
        <dbReference type="Rhea" id="RHEA:46608"/>
        <dbReference type="Rhea" id="RHEA-COMP:11060"/>
        <dbReference type="Rhea" id="RHEA-COMP:11605"/>
        <dbReference type="ChEBI" id="CHEBI:15378"/>
        <dbReference type="ChEBI" id="CHEBI:30013"/>
        <dbReference type="ChEBI" id="CHEBI:30616"/>
        <dbReference type="ChEBI" id="CHEBI:61977"/>
        <dbReference type="ChEBI" id="CHEBI:456216"/>
        <dbReference type="EC" id="2.7.11.1"/>
    </reaction>
</comment>
<evidence type="ECO:0000256" key="9">
    <source>
        <dbReference type="ARBA" id="ARBA00022618"/>
    </source>
</evidence>
<keyword evidence="5" id="KW-1003">Cell membrane</keyword>
<evidence type="ECO:0000256" key="13">
    <source>
        <dbReference type="ARBA" id="ARBA00022777"/>
    </source>
</evidence>
<evidence type="ECO:0000256" key="6">
    <source>
        <dbReference type="ARBA" id="ARBA00022490"/>
    </source>
</evidence>
<dbReference type="InterPro" id="IPR011989">
    <property type="entry name" value="ARM-like"/>
</dbReference>
<evidence type="ECO:0000256" key="12">
    <source>
        <dbReference type="ARBA" id="ARBA00022741"/>
    </source>
</evidence>
<dbReference type="FunFam" id="1.10.510.10:FF:000372">
    <property type="entry name" value="MAP3K epsilon protein kinase 1"/>
    <property type="match status" value="1"/>
</dbReference>
<reference evidence="26" key="1">
    <citation type="journal article" date="2012" name="BMC Genomics">
        <title>Development and validation of genic-SSR markers in sesame by RNA-seq.</title>
        <authorList>
            <person name="Zhang H."/>
            <person name="Wei L."/>
            <person name="Miao H."/>
            <person name="Zhang T."/>
            <person name="Wang C."/>
        </authorList>
    </citation>
    <scope>NUCLEOTIDE SEQUENCE</scope>
</reference>
<reference evidence="26" key="2">
    <citation type="submission" date="2025-08" db="UniProtKB">
        <authorList>
            <consortium name="RefSeq"/>
        </authorList>
    </citation>
    <scope>IDENTIFICATION</scope>
</reference>
<evidence type="ECO:0000256" key="3">
    <source>
        <dbReference type="ARBA" id="ARBA00004604"/>
    </source>
</evidence>
<evidence type="ECO:0000256" key="20">
    <source>
        <dbReference type="ARBA" id="ARBA00048679"/>
    </source>
</evidence>
<feature type="compositionally biased region" description="Polar residues" evidence="23">
    <location>
        <begin position="869"/>
        <end position="885"/>
    </location>
</feature>
<keyword evidence="14 22" id="KW-0067">ATP-binding</keyword>
<feature type="binding site" evidence="22">
    <location>
        <position position="49"/>
    </location>
    <ligand>
        <name>ATP</name>
        <dbReference type="ChEBI" id="CHEBI:30616"/>
    </ligand>
</feature>
<dbReference type="Proteomes" id="UP000504604">
    <property type="component" value="Linkage group LG4"/>
</dbReference>
<keyword evidence="9" id="KW-0132">Cell division</keyword>
<keyword evidence="7" id="KW-0723">Serine/threonine-protein kinase</keyword>
<dbReference type="InterPro" id="IPR011009">
    <property type="entry name" value="Kinase-like_dom_sf"/>
</dbReference>
<evidence type="ECO:0000256" key="15">
    <source>
        <dbReference type="ARBA" id="ARBA00023136"/>
    </source>
</evidence>
<dbReference type="PANTHER" id="PTHR46618:SF1">
    <property type="entry name" value="ARMADILLO REPEAT-CONTAINING PROTEIN 3"/>
    <property type="match status" value="1"/>
</dbReference>
<evidence type="ECO:0000256" key="21">
    <source>
        <dbReference type="ARBA" id="ARBA00054419"/>
    </source>
</evidence>
<evidence type="ECO:0000256" key="4">
    <source>
        <dbReference type="ARBA" id="ARBA00012513"/>
    </source>
</evidence>
<evidence type="ECO:0000256" key="14">
    <source>
        <dbReference type="ARBA" id="ARBA00022840"/>
    </source>
</evidence>
<evidence type="ECO:0000256" key="18">
    <source>
        <dbReference type="ARBA" id="ARBA00023306"/>
    </source>
</evidence>
<dbReference type="InterPro" id="IPR000225">
    <property type="entry name" value="Armadillo"/>
</dbReference>
<evidence type="ECO:0000256" key="17">
    <source>
        <dbReference type="ARBA" id="ARBA00023242"/>
    </source>
</evidence>
<dbReference type="PROSITE" id="PS50011">
    <property type="entry name" value="PROTEIN_KINASE_DOM"/>
    <property type="match status" value="1"/>
</dbReference>
<gene>
    <name evidence="26" type="primary">LOC105159807</name>
</gene>
<evidence type="ECO:0000256" key="22">
    <source>
        <dbReference type="PROSITE-ProRule" id="PRU10141"/>
    </source>
</evidence>
<dbReference type="FunFam" id="1.25.10.10:FF:000278">
    <property type="entry name" value="MAP3K epsilon protein kinase 1"/>
    <property type="match status" value="1"/>
</dbReference>
<keyword evidence="18" id="KW-0131">Cell cycle</keyword>
<evidence type="ECO:0000256" key="1">
    <source>
        <dbReference type="ARBA" id="ARBA00004236"/>
    </source>
</evidence>
<evidence type="ECO:0000256" key="7">
    <source>
        <dbReference type="ARBA" id="ARBA00022527"/>
    </source>
</evidence>
<keyword evidence="25" id="KW-1185">Reference proteome</keyword>
<dbReference type="GO" id="GO:0005886">
    <property type="term" value="C:plasma membrane"/>
    <property type="evidence" value="ECO:0007669"/>
    <property type="project" value="UniProtKB-SubCell"/>
</dbReference>
<keyword evidence="16" id="KW-0206">Cytoskeleton</keyword>
<comment type="subcellular location">
    <subcellularLocation>
        <location evidence="1">Cell membrane</location>
    </subcellularLocation>
    <subcellularLocation>
        <location evidence="2">Cytoplasm</location>
        <location evidence="2">Cytoskeleton</location>
        <location evidence="2">Microtubule organizing center</location>
    </subcellularLocation>
    <subcellularLocation>
        <location evidence="3">Nucleus</location>
        <location evidence="3">Nucleolus</location>
    </subcellularLocation>
</comment>
<feature type="region of interest" description="Disordered" evidence="23">
    <location>
        <begin position="811"/>
        <end position="899"/>
    </location>
</feature>
<dbReference type="GO" id="GO:0005730">
    <property type="term" value="C:nucleolus"/>
    <property type="evidence" value="ECO:0007669"/>
    <property type="project" value="UniProtKB-SubCell"/>
</dbReference>
<comment type="catalytic activity">
    <reaction evidence="20">
        <text>L-seryl-[protein] + ATP = O-phospho-L-seryl-[protein] + ADP + H(+)</text>
        <dbReference type="Rhea" id="RHEA:17989"/>
        <dbReference type="Rhea" id="RHEA-COMP:9863"/>
        <dbReference type="Rhea" id="RHEA-COMP:11604"/>
        <dbReference type="ChEBI" id="CHEBI:15378"/>
        <dbReference type="ChEBI" id="CHEBI:29999"/>
        <dbReference type="ChEBI" id="CHEBI:30616"/>
        <dbReference type="ChEBI" id="CHEBI:83421"/>
        <dbReference type="ChEBI" id="CHEBI:456216"/>
        <dbReference type="EC" id="2.7.11.1"/>
    </reaction>
</comment>
<dbReference type="CDD" id="cd06627">
    <property type="entry name" value="STKc_Cdc7_like"/>
    <property type="match status" value="1"/>
</dbReference>
<feature type="region of interest" description="Disordered" evidence="23">
    <location>
        <begin position="415"/>
        <end position="454"/>
    </location>
</feature>
<keyword evidence="8" id="KW-0597">Phosphoprotein</keyword>
<dbReference type="GO" id="GO:0051301">
    <property type="term" value="P:cell division"/>
    <property type="evidence" value="ECO:0007669"/>
    <property type="project" value="UniProtKB-KW"/>
</dbReference>
<keyword evidence="6" id="KW-0963">Cytoplasm</keyword>
<dbReference type="SMART" id="SM00185">
    <property type="entry name" value="ARM"/>
    <property type="match status" value="5"/>
</dbReference>
<evidence type="ECO:0000313" key="25">
    <source>
        <dbReference type="Proteomes" id="UP000504604"/>
    </source>
</evidence>
<dbReference type="GO" id="GO:0005524">
    <property type="term" value="F:ATP binding"/>
    <property type="evidence" value="ECO:0007669"/>
    <property type="project" value="UniProtKB-UniRule"/>
</dbReference>
<feature type="domain" description="Protein kinase" evidence="24">
    <location>
        <begin position="20"/>
        <end position="274"/>
    </location>
</feature>
<feature type="compositionally biased region" description="Basic and acidic residues" evidence="23">
    <location>
        <begin position="417"/>
        <end position="432"/>
    </location>
</feature>
<keyword evidence="15" id="KW-0472">Membrane</keyword>
<comment type="function">
    <text evidence="21">Serine/threonine-protein kinase involved in the spatial and temporal control system organizing cortical activities in mitotic and postmitotic cells. Required for the normal functioning of the plasma membrane in developing pollen. Involved in the regulation of cell expansion and embryo development.</text>
</comment>
<evidence type="ECO:0000259" key="24">
    <source>
        <dbReference type="PROSITE" id="PS50011"/>
    </source>
</evidence>
<feature type="region of interest" description="Disordered" evidence="23">
    <location>
        <begin position="497"/>
        <end position="516"/>
    </location>
</feature>
<dbReference type="InterPro" id="IPR001245">
    <property type="entry name" value="Ser-Thr/Tyr_kinase_cat_dom"/>
</dbReference>
<evidence type="ECO:0000256" key="19">
    <source>
        <dbReference type="ARBA" id="ARBA00047899"/>
    </source>
</evidence>
<dbReference type="RefSeq" id="XP_020549182.1">
    <property type="nucleotide sequence ID" value="XM_020693523.1"/>
</dbReference>
<dbReference type="InterPro" id="IPR008271">
    <property type="entry name" value="Ser/Thr_kinase_AS"/>
</dbReference>
<protein>
    <recommendedName>
        <fullName evidence="4">non-specific serine/threonine protein kinase</fullName>
        <ecNumber evidence="4">2.7.11.1</ecNumber>
    </recommendedName>
</protein>
<keyword evidence="17" id="KW-0539">Nucleus</keyword>
<evidence type="ECO:0000256" key="16">
    <source>
        <dbReference type="ARBA" id="ARBA00023212"/>
    </source>
</evidence>
<dbReference type="PANTHER" id="PTHR46618">
    <property type="entry name" value="ARMADILLO REPEAT-CONTAINING PROTEIN 3"/>
    <property type="match status" value="1"/>
</dbReference>
<dbReference type="GO" id="GO:0004674">
    <property type="term" value="F:protein serine/threonine kinase activity"/>
    <property type="evidence" value="ECO:0007669"/>
    <property type="project" value="UniProtKB-KW"/>
</dbReference>
<keyword evidence="11" id="KW-0677">Repeat</keyword>